<dbReference type="Proteomes" id="UP000032946">
    <property type="component" value="Chromosome"/>
</dbReference>
<proteinExistence type="predicted"/>
<dbReference type="CDD" id="cd00761">
    <property type="entry name" value="Glyco_tranf_GTA_type"/>
    <property type="match status" value="1"/>
</dbReference>
<feature type="domain" description="Glycosyltransferase 2-like" evidence="1">
    <location>
        <begin position="5"/>
        <end position="138"/>
    </location>
</feature>
<protein>
    <submittedName>
        <fullName evidence="2">Glycosyl transferase, family 2</fullName>
    </submittedName>
</protein>
<dbReference type="PANTHER" id="PTHR43685:SF3">
    <property type="entry name" value="SLR2126 PROTEIN"/>
    <property type="match status" value="1"/>
</dbReference>
<evidence type="ECO:0000259" key="1">
    <source>
        <dbReference type="Pfam" id="PF00535"/>
    </source>
</evidence>
<name>A0A9P1KEH7_9CYAN</name>
<dbReference type="Pfam" id="PF00535">
    <property type="entry name" value="Glycos_transf_2"/>
    <property type="match status" value="1"/>
</dbReference>
<dbReference type="AlphaFoldDB" id="A0A9P1KEH7"/>
<gene>
    <name evidence="2" type="ORF">ARTHRO_20225</name>
</gene>
<dbReference type="InterPro" id="IPR029044">
    <property type="entry name" value="Nucleotide-diphossugar_trans"/>
</dbReference>
<evidence type="ECO:0000313" key="2">
    <source>
        <dbReference type="EMBL" id="CDM94691.1"/>
    </source>
</evidence>
<dbReference type="EMBL" id="FO818640">
    <property type="protein sequence ID" value="CDM94691.1"/>
    <property type="molecule type" value="Genomic_DNA"/>
</dbReference>
<accession>A0A9P1KEH7</accession>
<reference evidence="2 3" key="1">
    <citation type="submission" date="2014-02" db="EMBL/GenBank/DDBJ databases">
        <authorList>
            <person name="Genoscope - CEA"/>
        </authorList>
    </citation>
    <scope>NUCLEOTIDE SEQUENCE [LARGE SCALE GENOMIC DNA]</scope>
    <source>
        <strain evidence="2 3">PCC 8005</strain>
    </source>
</reference>
<dbReference type="InterPro" id="IPR001173">
    <property type="entry name" value="Glyco_trans_2-like"/>
</dbReference>
<dbReference type="Gene3D" id="3.90.550.10">
    <property type="entry name" value="Spore Coat Polysaccharide Biosynthesis Protein SpsA, Chain A"/>
    <property type="match status" value="1"/>
</dbReference>
<dbReference type="SUPFAM" id="SSF53448">
    <property type="entry name" value="Nucleotide-diphospho-sugar transferases"/>
    <property type="match status" value="1"/>
</dbReference>
<keyword evidence="3" id="KW-1185">Reference proteome</keyword>
<dbReference type="NCBIfam" id="NF038302">
    <property type="entry name" value="EPS_HpsE"/>
    <property type="match status" value="1"/>
</dbReference>
<dbReference type="PANTHER" id="PTHR43685">
    <property type="entry name" value="GLYCOSYLTRANSFERASE"/>
    <property type="match status" value="1"/>
</dbReference>
<dbReference type="GO" id="GO:0016740">
    <property type="term" value="F:transferase activity"/>
    <property type="evidence" value="ECO:0007669"/>
    <property type="project" value="UniProtKB-KW"/>
</dbReference>
<dbReference type="RefSeq" id="WP_008050307.1">
    <property type="nucleotide sequence ID" value="NZ_FO818640.1"/>
</dbReference>
<dbReference type="InterPro" id="IPR050834">
    <property type="entry name" value="Glycosyltransf_2"/>
</dbReference>
<keyword evidence="2" id="KW-0808">Transferase</keyword>
<evidence type="ECO:0000313" key="3">
    <source>
        <dbReference type="Proteomes" id="UP000032946"/>
    </source>
</evidence>
<organism evidence="2 3">
    <name type="scientific">Limnospira indica PCC 8005</name>
    <dbReference type="NCBI Taxonomy" id="376219"/>
    <lineage>
        <taxon>Bacteria</taxon>
        <taxon>Bacillati</taxon>
        <taxon>Cyanobacteriota</taxon>
        <taxon>Cyanophyceae</taxon>
        <taxon>Oscillatoriophycideae</taxon>
        <taxon>Oscillatoriales</taxon>
        <taxon>Sirenicapillariaceae</taxon>
        <taxon>Limnospira</taxon>
    </lineage>
</organism>
<sequence>MIQLTVAIPTYNGENRLPEVLEQLRCQRATESIRWEVLVVDNNSSDGTAAVVQQFQKDWPQEVPLRYVLETQQGLAFARKRSVSESQAELIGFLDDDNIPELNWVAEAVRFSQENPKAGAYGSQIHAIFEVEPPPNFNRIKPFFAITELGKNPRLYNARKNLLPPGAGLVIRREVWSEFVPDKCILSGRVDGSMLGGEDIEALSYIQRKSDWEIWYNPQMQVDHKIPRKRLEIEYLIPLFRGIGLSRYVTRTAGVKPILKPVLTTAYLANDCRKLLLHVLRYGVSDLDDIAACERALLMGSLNSFFYLWYNGYLKLDKKTATLLILLSVQLFMSNQNLLSACTTP</sequence>